<proteinExistence type="predicted"/>
<evidence type="ECO:0000313" key="2">
    <source>
        <dbReference type="EMBL" id="KAK3899534.1"/>
    </source>
</evidence>
<comment type="caution">
    <text evidence="2">The sequence shown here is derived from an EMBL/GenBank/DDBJ whole genome shotgun (WGS) entry which is preliminary data.</text>
</comment>
<dbReference type="AlphaFoldDB" id="A0AAN6MG17"/>
<evidence type="ECO:0000256" key="1">
    <source>
        <dbReference type="SAM" id="MobiDB-lite"/>
    </source>
</evidence>
<feature type="compositionally biased region" description="Basic and acidic residues" evidence="1">
    <location>
        <begin position="219"/>
        <end position="231"/>
    </location>
</feature>
<name>A0AAN6MG17_9PEZI</name>
<protein>
    <submittedName>
        <fullName evidence="2">Uncharacterized protein</fullName>
    </submittedName>
</protein>
<reference evidence="2" key="2">
    <citation type="submission" date="2023-05" db="EMBL/GenBank/DDBJ databases">
        <authorList>
            <consortium name="Lawrence Berkeley National Laboratory"/>
            <person name="Steindorff A."/>
            <person name="Hensen N."/>
            <person name="Bonometti L."/>
            <person name="Westerberg I."/>
            <person name="Brannstrom I.O."/>
            <person name="Guillou S."/>
            <person name="Cros-Aarteil S."/>
            <person name="Calhoun S."/>
            <person name="Haridas S."/>
            <person name="Kuo A."/>
            <person name="Mondo S."/>
            <person name="Pangilinan J."/>
            <person name="Riley R."/>
            <person name="Labutti K."/>
            <person name="Andreopoulos B."/>
            <person name="Lipzen A."/>
            <person name="Chen C."/>
            <person name="Yanf M."/>
            <person name="Daum C."/>
            <person name="Ng V."/>
            <person name="Clum A."/>
            <person name="Ohm R."/>
            <person name="Martin F."/>
            <person name="Silar P."/>
            <person name="Natvig D."/>
            <person name="Lalanne C."/>
            <person name="Gautier V."/>
            <person name="Ament-Velasquez S.L."/>
            <person name="Kruys A."/>
            <person name="Hutchinson M.I."/>
            <person name="Powell A.J."/>
            <person name="Barry K."/>
            <person name="Miller A.N."/>
            <person name="Grigoriev I.V."/>
            <person name="Debuchy R."/>
            <person name="Gladieux P."/>
            <person name="Thoren M.H."/>
            <person name="Johannesson H."/>
        </authorList>
    </citation>
    <scope>NUCLEOTIDE SEQUENCE</scope>
    <source>
        <strain evidence="2">CBS 103.79</strain>
    </source>
</reference>
<feature type="region of interest" description="Disordered" evidence="1">
    <location>
        <begin position="209"/>
        <end position="231"/>
    </location>
</feature>
<organism evidence="2 3">
    <name type="scientific">Staphylotrichum tortipilum</name>
    <dbReference type="NCBI Taxonomy" id="2831512"/>
    <lineage>
        <taxon>Eukaryota</taxon>
        <taxon>Fungi</taxon>
        <taxon>Dikarya</taxon>
        <taxon>Ascomycota</taxon>
        <taxon>Pezizomycotina</taxon>
        <taxon>Sordariomycetes</taxon>
        <taxon>Sordariomycetidae</taxon>
        <taxon>Sordariales</taxon>
        <taxon>Chaetomiaceae</taxon>
        <taxon>Staphylotrichum</taxon>
    </lineage>
</organism>
<keyword evidence="3" id="KW-1185">Reference proteome</keyword>
<accession>A0AAN6MG17</accession>
<sequence length="276" mass="30459">MASKQDMVNADLPLVPPPAYDDVIEPPAYSSRAEAGADPDEILEPAVFVLHGHLIYPQSPSGDVAASSDMAYQLSHAIEDLGSATGSIEFERIDPRVRTAANGTPSVSTRAKGVYTLEYRNPMPHLGIPFSARLRPQSRKSLGEVSIEKSPVFHHGYRAVRVVSDAEKLFLEKKGTKMKKEYHFVVKEGQGEAWLWSDPDGRLVATQEVMGSSGGDGEGEGKGEGKAKAKSTTEHRLVVLVPLPRRARDGLVALWCLWMWHLHLENQKPKKTWEDR</sequence>
<evidence type="ECO:0000313" key="3">
    <source>
        <dbReference type="Proteomes" id="UP001303889"/>
    </source>
</evidence>
<dbReference type="EMBL" id="MU855772">
    <property type="protein sequence ID" value="KAK3899534.1"/>
    <property type="molecule type" value="Genomic_DNA"/>
</dbReference>
<gene>
    <name evidence="2" type="ORF">C8A05DRAFT_46422</name>
</gene>
<dbReference type="Proteomes" id="UP001303889">
    <property type="component" value="Unassembled WGS sequence"/>
</dbReference>
<reference evidence="2" key="1">
    <citation type="journal article" date="2023" name="Mol. Phylogenet. Evol.">
        <title>Genome-scale phylogeny and comparative genomics of the fungal order Sordariales.</title>
        <authorList>
            <person name="Hensen N."/>
            <person name="Bonometti L."/>
            <person name="Westerberg I."/>
            <person name="Brannstrom I.O."/>
            <person name="Guillou S."/>
            <person name="Cros-Aarteil S."/>
            <person name="Calhoun S."/>
            <person name="Haridas S."/>
            <person name="Kuo A."/>
            <person name="Mondo S."/>
            <person name="Pangilinan J."/>
            <person name="Riley R."/>
            <person name="LaButti K."/>
            <person name="Andreopoulos B."/>
            <person name="Lipzen A."/>
            <person name="Chen C."/>
            <person name="Yan M."/>
            <person name="Daum C."/>
            <person name="Ng V."/>
            <person name="Clum A."/>
            <person name="Steindorff A."/>
            <person name="Ohm R.A."/>
            <person name="Martin F."/>
            <person name="Silar P."/>
            <person name="Natvig D.O."/>
            <person name="Lalanne C."/>
            <person name="Gautier V."/>
            <person name="Ament-Velasquez S.L."/>
            <person name="Kruys A."/>
            <person name="Hutchinson M.I."/>
            <person name="Powell A.J."/>
            <person name="Barry K."/>
            <person name="Miller A.N."/>
            <person name="Grigoriev I.V."/>
            <person name="Debuchy R."/>
            <person name="Gladieux P."/>
            <person name="Hiltunen Thoren M."/>
            <person name="Johannesson H."/>
        </authorList>
    </citation>
    <scope>NUCLEOTIDE SEQUENCE</scope>
    <source>
        <strain evidence="2">CBS 103.79</strain>
    </source>
</reference>